<evidence type="ECO:0000256" key="2">
    <source>
        <dbReference type="ARBA" id="ARBA00022692"/>
    </source>
</evidence>
<keyword evidence="3" id="KW-0029">Amino-acid transport</keyword>
<evidence type="ECO:0000256" key="6">
    <source>
        <dbReference type="SAM" id="MobiDB-lite"/>
    </source>
</evidence>
<evidence type="ECO:0000256" key="7">
    <source>
        <dbReference type="SAM" id="Phobius"/>
    </source>
</evidence>
<dbReference type="Proteomes" id="UP001438707">
    <property type="component" value="Unassembled WGS sequence"/>
</dbReference>
<feature type="transmembrane region" description="Helical" evidence="7">
    <location>
        <begin position="238"/>
        <end position="261"/>
    </location>
</feature>
<feature type="transmembrane region" description="Helical" evidence="7">
    <location>
        <begin position="512"/>
        <end position="534"/>
    </location>
</feature>
<feature type="region of interest" description="Disordered" evidence="6">
    <location>
        <begin position="1"/>
        <end position="23"/>
    </location>
</feature>
<name>A0AAW1RWV2_9CHLO</name>
<feature type="transmembrane region" description="Helical" evidence="7">
    <location>
        <begin position="422"/>
        <end position="441"/>
    </location>
</feature>
<dbReference type="PANTHER" id="PTHR22950:SF652">
    <property type="entry name" value="TRANSMEMBRANE AMINO ACID TRANSPORTER FAMILY PROTEIN"/>
    <property type="match status" value="1"/>
</dbReference>
<keyword evidence="5 7" id="KW-0472">Membrane</keyword>
<evidence type="ECO:0000259" key="8">
    <source>
        <dbReference type="Pfam" id="PF01490"/>
    </source>
</evidence>
<comment type="caution">
    <text evidence="9">The sequence shown here is derived from an EMBL/GenBank/DDBJ whole genome shotgun (WGS) entry which is preliminary data.</text>
</comment>
<feature type="compositionally biased region" description="Low complexity" evidence="6">
    <location>
        <begin position="1"/>
        <end position="12"/>
    </location>
</feature>
<evidence type="ECO:0000313" key="9">
    <source>
        <dbReference type="EMBL" id="KAK9837797.1"/>
    </source>
</evidence>
<dbReference type="PANTHER" id="PTHR22950">
    <property type="entry name" value="AMINO ACID TRANSPORTER"/>
    <property type="match status" value="1"/>
</dbReference>
<feature type="domain" description="Amino acid transporter transmembrane" evidence="8">
    <location>
        <begin position="301"/>
        <end position="435"/>
    </location>
</feature>
<dbReference type="GO" id="GO:0016020">
    <property type="term" value="C:membrane"/>
    <property type="evidence" value="ECO:0007669"/>
    <property type="project" value="UniProtKB-SubCell"/>
</dbReference>
<dbReference type="EMBL" id="JALJOS010000006">
    <property type="protein sequence ID" value="KAK9837797.1"/>
    <property type="molecule type" value="Genomic_DNA"/>
</dbReference>
<sequence length="535" mass="58214">MPQASESHQASQHQEHNGEQEEPYVRIVFGRETTAGGSPKARIIIEEATGNTSLSSVFTLSNSAIGAGVLSLPFAFYKAGVLGCFLLCALLGPCEALTLYVLAKFSERYDAHTYSKLVRKSLGRKLSATLSAILLLYLWGSCIAYLVIIGDTFTPLLRLKVGPDSLLGDRRVVTSFLAIFVITPMCFPRRLGALAWVSMFAVAGFLYTAVIIVVRGWQIALDREPHFEHVEWLIKWDIGALFAIPIIVFGFNCHPNVVTIFSELERHPSSLVPALPQSPAEFVSRGMRFTPRPRTRKMIGMLTVILSTTVLIMCGYLAVGLSGYVAYPLTINSNALKSFPTHDLLMQIARGVIGAVVVGHYPLNQHPARLCIEDLEQYFFVKADLPAWTSPVHTLAFVLSTLSVAVVVTDLGAVLHMVGGTAASFMIFVLPGLMLVNAAIVKGPAGNLPEGGSDDSSAGPLGHNQDFLHENEGPSVMEDEPTQTTLDVPLLARDDERGIKRVGIIYSPRKSWWTGIFLMGLGSAVFLITIITAIF</sequence>
<dbReference type="Pfam" id="PF01490">
    <property type="entry name" value="Aa_trans"/>
    <property type="match status" value="2"/>
</dbReference>
<evidence type="ECO:0000256" key="5">
    <source>
        <dbReference type="ARBA" id="ARBA00023136"/>
    </source>
</evidence>
<evidence type="ECO:0000313" key="10">
    <source>
        <dbReference type="Proteomes" id="UP001438707"/>
    </source>
</evidence>
<evidence type="ECO:0000256" key="4">
    <source>
        <dbReference type="ARBA" id="ARBA00022989"/>
    </source>
</evidence>
<evidence type="ECO:0000256" key="3">
    <source>
        <dbReference type="ARBA" id="ARBA00022970"/>
    </source>
</evidence>
<organism evidence="9 10">
    <name type="scientific">Apatococcus lobatus</name>
    <dbReference type="NCBI Taxonomy" id="904363"/>
    <lineage>
        <taxon>Eukaryota</taxon>
        <taxon>Viridiplantae</taxon>
        <taxon>Chlorophyta</taxon>
        <taxon>core chlorophytes</taxon>
        <taxon>Trebouxiophyceae</taxon>
        <taxon>Chlorellales</taxon>
        <taxon>Chlorellaceae</taxon>
        <taxon>Apatococcus</taxon>
    </lineage>
</organism>
<feature type="region of interest" description="Disordered" evidence="6">
    <location>
        <begin position="449"/>
        <end position="482"/>
    </location>
</feature>
<feature type="transmembrane region" description="Helical" evidence="7">
    <location>
        <begin position="298"/>
        <end position="319"/>
    </location>
</feature>
<feature type="transmembrane region" description="Helical" evidence="7">
    <location>
        <begin position="395"/>
        <end position="415"/>
    </location>
</feature>
<keyword evidence="4 7" id="KW-1133">Transmembrane helix</keyword>
<dbReference type="AlphaFoldDB" id="A0AAW1RWV2"/>
<keyword evidence="3" id="KW-0813">Transport</keyword>
<keyword evidence="2 7" id="KW-0812">Transmembrane</keyword>
<gene>
    <name evidence="9" type="ORF">WJX74_005229</name>
</gene>
<reference evidence="9 10" key="1">
    <citation type="journal article" date="2024" name="Nat. Commun.">
        <title>Phylogenomics reveals the evolutionary origins of lichenization in chlorophyte algae.</title>
        <authorList>
            <person name="Puginier C."/>
            <person name="Libourel C."/>
            <person name="Otte J."/>
            <person name="Skaloud P."/>
            <person name="Haon M."/>
            <person name="Grisel S."/>
            <person name="Petersen M."/>
            <person name="Berrin J.G."/>
            <person name="Delaux P.M."/>
            <person name="Dal Grande F."/>
            <person name="Keller J."/>
        </authorList>
    </citation>
    <scope>NUCLEOTIDE SEQUENCE [LARGE SCALE GENOMIC DNA]</scope>
    <source>
        <strain evidence="9 10">SAG 2145</strain>
    </source>
</reference>
<evidence type="ECO:0000256" key="1">
    <source>
        <dbReference type="ARBA" id="ARBA00004141"/>
    </source>
</evidence>
<dbReference type="GO" id="GO:0015179">
    <property type="term" value="F:L-amino acid transmembrane transporter activity"/>
    <property type="evidence" value="ECO:0007669"/>
    <property type="project" value="TreeGrafter"/>
</dbReference>
<comment type="subcellular location">
    <subcellularLocation>
        <location evidence="1">Membrane</location>
        <topology evidence="1">Multi-pass membrane protein</topology>
    </subcellularLocation>
</comment>
<keyword evidence="10" id="KW-1185">Reference proteome</keyword>
<proteinExistence type="predicted"/>
<feature type="domain" description="Amino acid transporter transmembrane" evidence="8">
    <location>
        <begin position="52"/>
        <end position="270"/>
    </location>
</feature>
<feature type="transmembrane region" description="Helical" evidence="7">
    <location>
        <begin position="194"/>
        <end position="218"/>
    </location>
</feature>
<dbReference type="InterPro" id="IPR013057">
    <property type="entry name" value="AA_transpt_TM"/>
</dbReference>
<accession>A0AAW1RWV2</accession>
<protein>
    <recommendedName>
        <fullName evidence="8">Amino acid transporter transmembrane domain-containing protein</fullName>
    </recommendedName>
</protein>
<feature type="transmembrane region" description="Helical" evidence="7">
    <location>
        <begin position="79"/>
        <end position="105"/>
    </location>
</feature>
<feature type="transmembrane region" description="Helical" evidence="7">
    <location>
        <begin position="170"/>
        <end position="187"/>
    </location>
</feature>
<feature type="transmembrane region" description="Helical" evidence="7">
    <location>
        <begin position="126"/>
        <end position="150"/>
    </location>
</feature>